<dbReference type="CDD" id="cd00751">
    <property type="entry name" value="thiolase"/>
    <property type="match status" value="1"/>
</dbReference>
<name>A0A813TIJ4_9BILA</name>
<evidence type="ECO:0000256" key="4">
    <source>
        <dbReference type="PIRSR" id="PIRSR000429-1"/>
    </source>
</evidence>
<dbReference type="NCBIfam" id="TIGR01930">
    <property type="entry name" value="AcCoA-C-Actrans"/>
    <property type="match status" value="1"/>
</dbReference>
<dbReference type="Pfam" id="PF02803">
    <property type="entry name" value="Thiolase_C"/>
    <property type="match status" value="1"/>
</dbReference>
<feature type="active site" description="Proton acceptor" evidence="4">
    <location>
        <position position="380"/>
    </location>
</feature>
<dbReference type="FunFam" id="3.40.47.10:FF:000010">
    <property type="entry name" value="Acetyl-CoA acetyltransferase (Thiolase)"/>
    <property type="match status" value="1"/>
</dbReference>
<dbReference type="Pfam" id="PF00108">
    <property type="entry name" value="Thiolase_N"/>
    <property type="match status" value="1"/>
</dbReference>
<keyword evidence="9" id="KW-1185">Reference proteome</keyword>
<evidence type="ECO:0000256" key="1">
    <source>
        <dbReference type="ARBA" id="ARBA00010982"/>
    </source>
</evidence>
<evidence type="ECO:0000259" key="7">
    <source>
        <dbReference type="Pfam" id="PF02803"/>
    </source>
</evidence>
<dbReference type="Gene3D" id="3.40.47.10">
    <property type="match status" value="2"/>
</dbReference>
<dbReference type="InterPro" id="IPR020613">
    <property type="entry name" value="Thiolase_CS"/>
</dbReference>
<dbReference type="InterPro" id="IPR020616">
    <property type="entry name" value="Thiolase_N"/>
</dbReference>
<dbReference type="PIRSF" id="PIRSF000429">
    <property type="entry name" value="Ac-CoA_Ac_transf"/>
    <property type="match status" value="1"/>
</dbReference>
<dbReference type="EMBL" id="CAJNOC010000850">
    <property type="protein sequence ID" value="CAF0809604.1"/>
    <property type="molecule type" value="Genomic_DNA"/>
</dbReference>
<feature type="active site" description="Proton acceptor" evidence="4">
    <location>
        <position position="350"/>
    </location>
</feature>
<dbReference type="PANTHER" id="PTHR18919">
    <property type="entry name" value="ACETYL-COA C-ACYLTRANSFERASE"/>
    <property type="match status" value="1"/>
</dbReference>
<keyword evidence="3 5" id="KW-0012">Acyltransferase</keyword>
<evidence type="ECO:0000259" key="6">
    <source>
        <dbReference type="Pfam" id="PF00108"/>
    </source>
</evidence>
<dbReference type="OrthoDB" id="5404651at2759"/>
<dbReference type="InterPro" id="IPR002155">
    <property type="entry name" value="Thiolase"/>
</dbReference>
<evidence type="ECO:0000313" key="9">
    <source>
        <dbReference type="Proteomes" id="UP000663879"/>
    </source>
</evidence>
<comment type="similarity">
    <text evidence="1 5">Belongs to the thiolase-like superfamily. Thiolase family.</text>
</comment>
<evidence type="ECO:0000313" key="8">
    <source>
        <dbReference type="EMBL" id="CAF0809604.1"/>
    </source>
</evidence>
<keyword evidence="2 5" id="KW-0808">Transferase</keyword>
<dbReference type="SUPFAM" id="SSF53901">
    <property type="entry name" value="Thiolase-like"/>
    <property type="match status" value="2"/>
</dbReference>
<dbReference type="GO" id="GO:0016747">
    <property type="term" value="F:acyltransferase activity, transferring groups other than amino-acyl groups"/>
    <property type="evidence" value="ECO:0007669"/>
    <property type="project" value="InterPro"/>
</dbReference>
<dbReference type="InterPro" id="IPR020617">
    <property type="entry name" value="Thiolase_C"/>
</dbReference>
<gene>
    <name evidence="8" type="ORF">OXX778_LOCUS6904</name>
</gene>
<dbReference type="AlphaFoldDB" id="A0A813TIJ4"/>
<dbReference type="PANTHER" id="PTHR18919:SF107">
    <property type="entry name" value="ACETYL-COA ACETYLTRANSFERASE, CYTOSOLIC"/>
    <property type="match status" value="1"/>
</dbReference>
<feature type="active site" description="Acyl-thioester intermediate" evidence="4">
    <location>
        <position position="88"/>
    </location>
</feature>
<protein>
    <submittedName>
        <fullName evidence="8">Uncharacterized protein</fullName>
    </submittedName>
</protein>
<sequence length="394" mass="42467">MSLNSDVVIVAAYRTPIGNLNGVFSHLKASDLGTTVLKHILEETHVLPDEIVIGQALTAGQGQNPARQTAINSGCPDSVIATTINMLCGSGLKACVYGYQAIKNGDAKIVVCGGQESMSQAPHCLHIRNGHKLNDVSMIDSMMHDGLTDVFNKCPMGKTADHVAKVYGISREDQDKFALESQKKYQNAYENNAFVNEIVPVKILDRKVEKFILKDEFPRENTSLEALGKLKPYFVPLNEGGTVTPGNSSGINDGAALLMLTSLEEANNRNLKPLVRIVSWAQHGNEPMLMGVAPIEAIKKAVSKANWNLDQIDLFEINEAFSSQSLAILRELKLDDNKVNINGGSIALGHPIGCSGARVLVTLIHSLIRLNKKRGLAALCVGGGMSIAMCVETL</sequence>
<dbReference type="Proteomes" id="UP000663879">
    <property type="component" value="Unassembled WGS sequence"/>
</dbReference>
<organism evidence="8 9">
    <name type="scientific">Brachionus calyciflorus</name>
    <dbReference type="NCBI Taxonomy" id="104777"/>
    <lineage>
        <taxon>Eukaryota</taxon>
        <taxon>Metazoa</taxon>
        <taxon>Spiralia</taxon>
        <taxon>Gnathifera</taxon>
        <taxon>Rotifera</taxon>
        <taxon>Eurotatoria</taxon>
        <taxon>Monogononta</taxon>
        <taxon>Pseudotrocha</taxon>
        <taxon>Ploima</taxon>
        <taxon>Brachionidae</taxon>
        <taxon>Brachionus</taxon>
    </lineage>
</organism>
<proteinExistence type="inferred from homology"/>
<reference evidence="8" key="1">
    <citation type="submission" date="2021-02" db="EMBL/GenBank/DDBJ databases">
        <authorList>
            <person name="Nowell W R."/>
        </authorList>
    </citation>
    <scope>NUCLEOTIDE SEQUENCE</scope>
    <source>
        <strain evidence="8">Ploen Becks lab</strain>
    </source>
</reference>
<accession>A0A813TIJ4</accession>
<dbReference type="InterPro" id="IPR016039">
    <property type="entry name" value="Thiolase-like"/>
</dbReference>
<comment type="caution">
    <text evidence="8">The sequence shown here is derived from an EMBL/GenBank/DDBJ whole genome shotgun (WGS) entry which is preliminary data.</text>
</comment>
<evidence type="ECO:0000256" key="5">
    <source>
        <dbReference type="RuleBase" id="RU003557"/>
    </source>
</evidence>
<evidence type="ECO:0000256" key="3">
    <source>
        <dbReference type="ARBA" id="ARBA00023315"/>
    </source>
</evidence>
<dbReference type="PROSITE" id="PS00737">
    <property type="entry name" value="THIOLASE_2"/>
    <property type="match status" value="1"/>
</dbReference>
<feature type="domain" description="Thiolase C-terminal" evidence="7">
    <location>
        <begin position="271"/>
        <end position="392"/>
    </location>
</feature>
<evidence type="ECO:0000256" key="2">
    <source>
        <dbReference type="ARBA" id="ARBA00022679"/>
    </source>
</evidence>
<feature type="domain" description="Thiolase N-terminal" evidence="6">
    <location>
        <begin position="7"/>
        <end position="262"/>
    </location>
</feature>